<dbReference type="EMBL" id="JANJQO010002792">
    <property type="protein sequence ID" value="KAJ2965955.1"/>
    <property type="molecule type" value="Genomic_DNA"/>
</dbReference>
<keyword evidence="2" id="KW-1185">Reference proteome</keyword>
<accession>A0ACC1MG90</accession>
<protein>
    <submittedName>
        <fullName evidence="1">Uncharacterized protein</fullName>
    </submittedName>
</protein>
<comment type="caution">
    <text evidence="1">The sequence shown here is derived from an EMBL/GenBank/DDBJ whole genome shotgun (WGS) entry which is preliminary data.</text>
</comment>
<dbReference type="Proteomes" id="UP001143910">
    <property type="component" value="Unassembled WGS sequence"/>
</dbReference>
<evidence type="ECO:0000313" key="2">
    <source>
        <dbReference type="Proteomes" id="UP001143910"/>
    </source>
</evidence>
<reference evidence="1" key="1">
    <citation type="submission" date="2022-08" db="EMBL/GenBank/DDBJ databases">
        <title>Genome Sequence of Lecanicillium fungicola.</title>
        <authorList>
            <person name="Buettner E."/>
        </authorList>
    </citation>
    <scope>NUCLEOTIDE SEQUENCE</scope>
    <source>
        <strain evidence="1">Babe33</strain>
    </source>
</reference>
<proteinExistence type="predicted"/>
<organism evidence="1 2">
    <name type="scientific">Zarea fungicola</name>
    <dbReference type="NCBI Taxonomy" id="93591"/>
    <lineage>
        <taxon>Eukaryota</taxon>
        <taxon>Fungi</taxon>
        <taxon>Dikarya</taxon>
        <taxon>Ascomycota</taxon>
        <taxon>Pezizomycotina</taxon>
        <taxon>Sordariomycetes</taxon>
        <taxon>Hypocreomycetidae</taxon>
        <taxon>Hypocreales</taxon>
        <taxon>Cordycipitaceae</taxon>
        <taxon>Zarea</taxon>
    </lineage>
</organism>
<gene>
    <name evidence="1" type="ORF">NQ176_g10369</name>
</gene>
<sequence>MVSSMRLQLLLARSIESHRFPHTATRTVKASSLAAHRQLYTMASPTRIQISPEETGLLGLKQTPDAAAKITELLQEDLEITHQLLTLYSTGATAQDIQRGYDHNVTYQLKRNEQGEKALSRLRDDYDEATKEFFGRGRYYGDFVRFYQGEMEQLGWKETVLKYLIGKEQNFRRLYSGLLHPFIQLQYGLEWEQPAIIAEGLAQTSVHKDYYGDLFEKVDEAMNARHSDNPPPAHRHLVDLYDSLYKEHPELVAASRWEDGDGSQVGVLERSQDQIIDYLATNVRVEPENLEEQIDAMIHASAYFAAAAIFHPPHKPKFDFFIM</sequence>
<name>A0ACC1MG90_9HYPO</name>
<evidence type="ECO:0000313" key="1">
    <source>
        <dbReference type="EMBL" id="KAJ2965955.1"/>
    </source>
</evidence>